<organism evidence="5">
    <name type="scientific">Taenia asiatica</name>
    <name type="common">Asian tapeworm</name>
    <dbReference type="NCBI Taxonomy" id="60517"/>
    <lineage>
        <taxon>Eukaryota</taxon>
        <taxon>Metazoa</taxon>
        <taxon>Spiralia</taxon>
        <taxon>Lophotrochozoa</taxon>
        <taxon>Platyhelminthes</taxon>
        <taxon>Cestoda</taxon>
        <taxon>Eucestoda</taxon>
        <taxon>Cyclophyllidea</taxon>
        <taxon>Taeniidae</taxon>
        <taxon>Taenia</taxon>
    </lineage>
</organism>
<keyword evidence="2" id="KW-0812">Transmembrane</keyword>
<dbReference type="STRING" id="60517.A0A0R3W097"/>
<gene>
    <name evidence="3" type="ORF">TASK_LOCUS3092</name>
</gene>
<evidence type="ECO:0000313" key="4">
    <source>
        <dbReference type="Proteomes" id="UP000282613"/>
    </source>
</evidence>
<protein>
    <submittedName>
        <fullName evidence="5">Lectin_legB domain-containing protein</fullName>
    </submittedName>
</protein>
<dbReference type="Proteomes" id="UP000282613">
    <property type="component" value="Unassembled WGS sequence"/>
</dbReference>
<dbReference type="Pfam" id="PF15065">
    <property type="entry name" value="NCU-G1"/>
    <property type="match status" value="1"/>
</dbReference>
<feature type="transmembrane region" description="Helical" evidence="2">
    <location>
        <begin position="112"/>
        <end position="132"/>
    </location>
</feature>
<keyword evidence="2" id="KW-1133">Transmembrane helix</keyword>
<proteinExistence type="predicted"/>
<evidence type="ECO:0000313" key="5">
    <source>
        <dbReference type="WBParaSite" id="TASK_0000309101-mRNA-1"/>
    </source>
</evidence>
<evidence type="ECO:0000313" key="3">
    <source>
        <dbReference type="EMBL" id="VDK27177.1"/>
    </source>
</evidence>
<reference evidence="5" key="1">
    <citation type="submission" date="2017-02" db="UniProtKB">
        <authorList>
            <consortium name="WormBaseParasite"/>
        </authorList>
    </citation>
    <scope>IDENTIFICATION</scope>
</reference>
<sequence length="207" mass="22417">MPPAYVFWRDACFVDPVDRWSAGRHVASFQSNPKRHNKPNRHINRSIPQAVFGFKRFNIHVHNNDTAATVGMWFGFGSPGDGFFVKTNYTDWSFIVALGSPPASSTSLVGRLVAPLILPLLVLLASVAYFYASQHCWGPRLNDGAGVTRPLIDEVGSDGVYGDEDGDDDGYPGFGDLSRVRSQKSSGDIEADEATATATATSSYGAI</sequence>
<keyword evidence="4" id="KW-1185">Reference proteome</keyword>
<evidence type="ECO:0000256" key="2">
    <source>
        <dbReference type="SAM" id="Phobius"/>
    </source>
</evidence>
<evidence type="ECO:0000256" key="1">
    <source>
        <dbReference type="SAM" id="MobiDB-lite"/>
    </source>
</evidence>
<dbReference type="WBParaSite" id="TASK_0000309101-mRNA-1">
    <property type="protein sequence ID" value="TASK_0000309101-mRNA-1"/>
    <property type="gene ID" value="TASK_0000309101"/>
</dbReference>
<dbReference type="EMBL" id="UYRS01005596">
    <property type="protein sequence ID" value="VDK27177.1"/>
    <property type="molecule type" value="Genomic_DNA"/>
</dbReference>
<dbReference type="OrthoDB" id="6235971at2759"/>
<feature type="compositionally biased region" description="Acidic residues" evidence="1">
    <location>
        <begin position="161"/>
        <end position="170"/>
    </location>
</feature>
<dbReference type="AlphaFoldDB" id="A0A0R3W097"/>
<accession>A0A0R3W097</accession>
<dbReference type="InterPro" id="IPR029382">
    <property type="entry name" value="NCU-G1"/>
</dbReference>
<keyword evidence="2" id="KW-0472">Membrane</keyword>
<feature type="region of interest" description="Disordered" evidence="1">
    <location>
        <begin position="158"/>
        <end position="207"/>
    </location>
</feature>
<reference evidence="3 4" key="2">
    <citation type="submission" date="2018-11" db="EMBL/GenBank/DDBJ databases">
        <authorList>
            <consortium name="Pathogen Informatics"/>
        </authorList>
    </citation>
    <scope>NUCLEOTIDE SEQUENCE [LARGE SCALE GENOMIC DNA]</scope>
</reference>
<name>A0A0R3W097_TAEAS</name>